<keyword evidence="7" id="KW-0106">Calcium</keyword>
<feature type="transmembrane region" description="Helical" evidence="14">
    <location>
        <begin position="378"/>
        <end position="403"/>
    </location>
</feature>
<comment type="subcellular location">
    <subcellularLocation>
        <location evidence="1">Membrane</location>
        <topology evidence="1">Multi-pass membrane protein</topology>
    </subcellularLocation>
</comment>
<dbReference type="GO" id="GO:0005891">
    <property type="term" value="C:voltage-gated calcium channel complex"/>
    <property type="evidence" value="ECO:0007669"/>
    <property type="project" value="TreeGrafter"/>
</dbReference>
<dbReference type="OrthoDB" id="431720at2759"/>
<feature type="transmembrane region" description="Helical" evidence="14">
    <location>
        <begin position="1274"/>
        <end position="1297"/>
    </location>
</feature>
<dbReference type="PANTHER" id="PTHR45628:SF7">
    <property type="entry name" value="VOLTAGE-DEPENDENT CALCIUM CHANNEL TYPE A SUBUNIT ALPHA-1"/>
    <property type="match status" value="1"/>
</dbReference>
<comment type="caution">
    <text evidence="16">The sequence shown here is derived from an EMBL/GenBank/DDBJ whole genome shotgun (WGS) entry which is preliminary data.</text>
</comment>
<proteinExistence type="predicted"/>
<keyword evidence="5 14" id="KW-0812">Transmembrane</keyword>
<keyword evidence="9 14" id="KW-1133">Transmembrane helix</keyword>
<keyword evidence="4" id="KW-0107">Calcium channel</keyword>
<dbReference type="Proteomes" id="UP000187209">
    <property type="component" value="Unassembled WGS sequence"/>
</dbReference>
<name>A0A1R2AUA6_9CILI</name>
<evidence type="ECO:0000256" key="1">
    <source>
        <dbReference type="ARBA" id="ARBA00004141"/>
    </source>
</evidence>
<dbReference type="GO" id="GO:0008331">
    <property type="term" value="F:high voltage-gated calcium channel activity"/>
    <property type="evidence" value="ECO:0007669"/>
    <property type="project" value="TreeGrafter"/>
</dbReference>
<accession>A0A1R2AUA6</accession>
<evidence type="ECO:0000256" key="6">
    <source>
        <dbReference type="ARBA" id="ARBA00022737"/>
    </source>
</evidence>
<dbReference type="FunFam" id="1.20.120.350:FF:000009">
    <property type="entry name" value="Voltage-dependent T-type calcium channel subunit alpha"/>
    <property type="match status" value="2"/>
</dbReference>
<keyword evidence="6" id="KW-0677">Repeat</keyword>
<evidence type="ECO:0000256" key="5">
    <source>
        <dbReference type="ARBA" id="ARBA00022692"/>
    </source>
</evidence>
<evidence type="ECO:0000256" key="12">
    <source>
        <dbReference type="ARBA" id="ARBA00023180"/>
    </source>
</evidence>
<keyword evidence="11 14" id="KW-0472">Membrane</keyword>
<feature type="transmembrane region" description="Helical" evidence="14">
    <location>
        <begin position="1085"/>
        <end position="1105"/>
    </location>
</feature>
<dbReference type="SUPFAM" id="SSF81324">
    <property type="entry name" value="Voltage-gated potassium channels"/>
    <property type="match status" value="4"/>
</dbReference>
<gene>
    <name evidence="16" type="ORF">SteCoe_34530</name>
</gene>
<evidence type="ECO:0000256" key="11">
    <source>
        <dbReference type="ARBA" id="ARBA00023136"/>
    </source>
</evidence>
<feature type="transmembrane region" description="Helical" evidence="14">
    <location>
        <begin position="1163"/>
        <end position="1192"/>
    </location>
</feature>
<feature type="transmembrane region" description="Helical" evidence="14">
    <location>
        <begin position="1563"/>
        <end position="1587"/>
    </location>
</feature>
<dbReference type="EMBL" id="MPUH01001383">
    <property type="protein sequence ID" value="OMJ68109.1"/>
    <property type="molecule type" value="Genomic_DNA"/>
</dbReference>
<keyword evidence="2" id="KW-0813">Transport</keyword>
<evidence type="ECO:0000256" key="2">
    <source>
        <dbReference type="ARBA" id="ARBA00022448"/>
    </source>
</evidence>
<dbReference type="InterPro" id="IPR050599">
    <property type="entry name" value="VDCC_alpha-1_subunit"/>
</dbReference>
<dbReference type="PANTHER" id="PTHR45628">
    <property type="entry name" value="VOLTAGE-DEPENDENT CALCIUM CHANNEL TYPE A SUBUNIT ALPHA-1"/>
    <property type="match status" value="1"/>
</dbReference>
<keyword evidence="8" id="KW-0851">Voltage-gated channel</keyword>
<feature type="transmembrane region" description="Helical" evidence="14">
    <location>
        <begin position="1120"/>
        <end position="1143"/>
    </location>
</feature>
<feature type="transmembrane region" description="Helical" evidence="14">
    <location>
        <begin position="918"/>
        <end position="941"/>
    </location>
</feature>
<evidence type="ECO:0000256" key="4">
    <source>
        <dbReference type="ARBA" id="ARBA00022673"/>
    </source>
</evidence>
<evidence type="ECO:0000259" key="15">
    <source>
        <dbReference type="Pfam" id="PF00520"/>
    </source>
</evidence>
<feature type="domain" description="Ion transport" evidence="15">
    <location>
        <begin position="1044"/>
        <end position="1304"/>
    </location>
</feature>
<feature type="domain" description="Ion transport" evidence="15">
    <location>
        <begin position="716"/>
        <end position="950"/>
    </location>
</feature>
<keyword evidence="3" id="KW-0109">Calcium transport</keyword>
<evidence type="ECO:0000313" key="17">
    <source>
        <dbReference type="Proteomes" id="UP000187209"/>
    </source>
</evidence>
<evidence type="ECO:0000313" key="16">
    <source>
        <dbReference type="EMBL" id="OMJ68109.1"/>
    </source>
</evidence>
<feature type="transmembrane region" description="Helical" evidence="14">
    <location>
        <begin position="215"/>
        <end position="238"/>
    </location>
</feature>
<feature type="transmembrane region" description="Helical" evidence="14">
    <location>
        <begin position="752"/>
        <end position="771"/>
    </location>
</feature>
<evidence type="ECO:0000256" key="9">
    <source>
        <dbReference type="ARBA" id="ARBA00022989"/>
    </source>
</evidence>
<organism evidence="16 17">
    <name type="scientific">Stentor coeruleus</name>
    <dbReference type="NCBI Taxonomy" id="5963"/>
    <lineage>
        <taxon>Eukaryota</taxon>
        <taxon>Sar</taxon>
        <taxon>Alveolata</taxon>
        <taxon>Ciliophora</taxon>
        <taxon>Postciliodesmatophora</taxon>
        <taxon>Heterotrichea</taxon>
        <taxon>Heterotrichida</taxon>
        <taxon>Stentoridae</taxon>
        <taxon>Stentor</taxon>
    </lineage>
</organism>
<protein>
    <recommendedName>
        <fullName evidence="15">Ion transport domain-containing protein</fullName>
    </recommendedName>
</protein>
<sequence>MNGTYMKHNEENFEEEYKDDNISLLDNKIKPSNSNYTPWLKESYQRSFSLLNIQDTSNISSCLDRANTNNKPKCIEKSLAKELPQQQSPATNEELELLKGYLTARFVRRIETVENIQDIYPLLEFRKALMRIIYSISELSLLIINASMFETLTILVILMNTIVLALEDPNGSPPSTLQGFDNFFLYFYTVECALKIIAYGFLLNKNSYLRDNWNILDFIIVVSGWAGQLAGSGVNLSAMRTLRILRPLRSISSVAGMRALFISLLYSIKPLLSALVVLFFYTLIFAIAALQLWSGALNYKCMDFDTGYYDNNSDTCGQISCPGAYVCVKVLDNPNYGTTNFDNIFISIIMVFQVITLEGWTQILVLTQKAFSYFSILYFMPLVFIGANLILNLALAIITSSFFTAMQQVRDKKDNQDFIKLEIEDFKENVSDEVLYKKIEKVRDSVRLTGMMDKKGIQNEGQMEIEHKYSEQKVEIMDDTKNKIDYLFSKVNHDDNYLFTQGNYIPTSFSPGLQGRNTDNCEIFAEKDDQVASQMQKLRKIKSILMLKREKTSVGVDKPKSIIDIKIEVNPFCILSQDSKDDVLSSYEKTQIKSGYNFLYVPGIEEKMVNDNLSKYAHVSEDDIKHFIMSYKGPHLGFKMLKGYVKDEVLKVQFHDSLQKNILGKYSGNDVFESLSYIIYIEKLNCMSYHRWSPGLKGIWEKCIFPVSVIMKSKHISTIMIILVLINTGCLASDHYGITDRHSYILQTINNILTYIFAVELFLRCITYGFYEFCRDKMNYFDTIVVVLSLIELVAFSNSKTSTFSAFRAIRVFRIFRVLRVVRILRYLESMGQIIRAVSKSLSNFMYLFLLLALFLIIFSLLGMQIFGGEFSFPQGLPRGNFDSFHWAFVTTFILLSTENWNDILTSSMRSSIGPASSLFLIFWIILGNFVILNLFLAILLESFSTDEEEDEIIYEDNDIEREYKMLTRINRKVKRKLQVLINYENPSDSENDESSEADNFSKQTKEKTILNDMDDNQCYFSYMIFSKNNKIRIACFKLIKDKKFDMAILALITLNSLKLVWDTYMIDHLNSDPEVQVSMVMDYIFTFCFFVEFITKSIALGFFYDEGTYLTDNWNKLDLLIIILSILDTSVSSINIPIIKIFRLLRTLRPLRLINHNLSMKIVVIALVESLSAIVNVLAVILVIWLIYSILGVSLLGGKMYKCSNSLIELQIECENSGYIWLNTNTNFDNVLYGMITLFIVMSQESWPNRMYEGVDAREISISPQVNYNPYMAYFYIGYLIIGNFFMVNLFTAVVFNKFNEAKINESSISSLILSKGQKIWTDLQQLIIESKPVIEIKHIPTNKISHFCHAMTKSRAFEFSIMAAIIINLIVLAMPYEGAPLKYLIAIENMNLALTVVFLCEACLKIIGSGVKRYLADKWNRIDFFIVVTSIVDLCFQIFAGTSITLLRQGPQLIRIIRVMRVSRLFRLVKTLESLQTLMMIIAYALPAIMNVLALLLLIFFIFSILGVFLFHNVDKGNAINEFYNFKNFSNGMNVLWRISTGEDYPSIMFDCANYLDSEIYIIYFLSFITLIDFVILDLFISVIIQNYEEYSTNSDTALKKFHHDIKIFRKIWGKYTADTNGIRISREFITDFFEEFGKEFGIFDERRHTIESIKKATISLTVSINTDQEGNFYYHDVLFAMLKKKYSTKITRIKSEYTRKILMMEESKTQNELGKLRKKAIRNFDKKSQSMKKCENFFVQTMYLKSVLRSWREYTKRKKQKNRSISITPQFSDIEYPGQNSEKN</sequence>
<dbReference type="InterPro" id="IPR005821">
    <property type="entry name" value="Ion_trans_dom"/>
</dbReference>
<feature type="domain" description="Ion transport" evidence="15">
    <location>
        <begin position="147"/>
        <end position="407"/>
    </location>
</feature>
<dbReference type="Gene3D" id="1.10.287.70">
    <property type="match status" value="4"/>
</dbReference>
<evidence type="ECO:0000256" key="14">
    <source>
        <dbReference type="SAM" id="Phobius"/>
    </source>
</evidence>
<feature type="transmembrane region" description="Helical" evidence="14">
    <location>
        <begin position="1358"/>
        <end position="1378"/>
    </location>
</feature>
<feature type="transmembrane region" description="Helical" evidence="14">
    <location>
        <begin position="139"/>
        <end position="163"/>
    </location>
</feature>
<feature type="transmembrane region" description="Helical" evidence="14">
    <location>
        <begin position="1426"/>
        <end position="1449"/>
    </location>
</feature>
<dbReference type="Pfam" id="PF00520">
    <property type="entry name" value="Ion_trans"/>
    <property type="match status" value="4"/>
</dbReference>
<dbReference type="Gene3D" id="1.20.120.350">
    <property type="entry name" value="Voltage-gated potassium channels. Chain C"/>
    <property type="match status" value="4"/>
</dbReference>
<feature type="transmembrane region" description="Helical" evidence="14">
    <location>
        <begin position="1494"/>
        <end position="1513"/>
    </location>
</feature>
<feature type="transmembrane region" description="Helical" evidence="14">
    <location>
        <begin position="275"/>
        <end position="293"/>
    </location>
</feature>
<feature type="domain" description="Ion transport" evidence="15">
    <location>
        <begin position="1357"/>
        <end position="1595"/>
    </location>
</feature>
<keyword evidence="13" id="KW-0407">Ion channel</keyword>
<evidence type="ECO:0000256" key="10">
    <source>
        <dbReference type="ARBA" id="ARBA00023065"/>
    </source>
</evidence>
<keyword evidence="10" id="KW-0406">Ion transport</keyword>
<dbReference type="FunFam" id="1.10.287.70:FF:000117">
    <property type="entry name" value="Voltage-gated Ca2+ channel, alpha subunit"/>
    <property type="match status" value="1"/>
</dbReference>
<evidence type="ECO:0000256" key="3">
    <source>
        <dbReference type="ARBA" id="ARBA00022568"/>
    </source>
</evidence>
<dbReference type="GO" id="GO:0098703">
    <property type="term" value="P:calcium ion import across plasma membrane"/>
    <property type="evidence" value="ECO:0007669"/>
    <property type="project" value="TreeGrafter"/>
</dbReference>
<evidence type="ECO:0000256" key="8">
    <source>
        <dbReference type="ARBA" id="ARBA00022882"/>
    </source>
</evidence>
<feature type="transmembrane region" description="Helical" evidence="14">
    <location>
        <begin position="344"/>
        <end position="366"/>
    </location>
</feature>
<feature type="transmembrane region" description="Helical" evidence="14">
    <location>
        <begin position="183"/>
        <end position="203"/>
    </location>
</feature>
<dbReference type="InterPro" id="IPR027359">
    <property type="entry name" value="Volt_channel_dom_sf"/>
</dbReference>
<evidence type="ECO:0000256" key="7">
    <source>
        <dbReference type="ARBA" id="ARBA00022837"/>
    </source>
</evidence>
<evidence type="ECO:0000256" key="13">
    <source>
        <dbReference type="ARBA" id="ARBA00023303"/>
    </source>
</evidence>
<reference evidence="16 17" key="1">
    <citation type="submission" date="2016-11" db="EMBL/GenBank/DDBJ databases">
        <title>The macronuclear genome of Stentor coeruleus: a giant cell with tiny introns.</title>
        <authorList>
            <person name="Slabodnick M."/>
            <person name="Ruby J.G."/>
            <person name="Reiff S.B."/>
            <person name="Swart E.C."/>
            <person name="Gosai S."/>
            <person name="Prabakaran S."/>
            <person name="Witkowska E."/>
            <person name="Larue G.E."/>
            <person name="Fisher S."/>
            <person name="Freeman R.M."/>
            <person name="Gunawardena J."/>
            <person name="Chu W."/>
            <person name="Stover N.A."/>
            <person name="Gregory B.D."/>
            <person name="Nowacki M."/>
            <person name="Derisi J."/>
            <person name="Roy S.W."/>
            <person name="Marshall W.F."/>
            <person name="Sood P."/>
        </authorList>
    </citation>
    <scope>NUCLEOTIDE SEQUENCE [LARGE SCALE GENOMIC DNA]</scope>
    <source>
        <strain evidence="16">WM001</strain>
    </source>
</reference>
<feature type="transmembrane region" description="Helical" evidence="14">
    <location>
        <begin position="845"/>
        <end position="867"/>
    </location>
</feature>
<keyword evidence="17" id="KW-1185">Reference proteome</keyword>
<keyword evidence="12" id="KW-0325">Glycoprotein</keyword>